<feature type="domain" description="Creatinase N-terminal" evidence="2">
    <location>
        <begin position="11"/>
        <end position="121"/>
    </location>
</feature>
<dbReference type="InterPro" id="IPR000994">
    <property type="entry name" value="Pept_M24"/>
</dbReference>
<evidence type="ECO:0000259" key="1">
    <source>
        <dbReference type="Pfam" id="PF00557"/>
    </source>
</evidence>
<protein>
    <submittedName>
        <fullName evidence="3">Proline dipeptidase</fullName>
    </submittedName>
</protein>
<dbReference type="Pfam" id="PF00557">
    <property type="entry name" value="Peptidase_M24"/>
    <property type="match status" value="1"/>
</dbReference>
<dbReference type="InterPro" id="IPR000587">
    <property type="entry name" value="Creatinase_N"/>
</dbReference>
<proteinExistence type="predicted"/>
<dbReference type="SUPFAM" id="SSF55920">
    <property type="entry name" value="Creatinase/aminopeptidase"/>
    <property type="match status" value="1"/>
</dbReference>
<sequence>MTVLESEILRRINNVQQKMAAAALDAYVITDAEDIWYLTNINYSPEQRPFFFILFQNRKPLFIVPKLEEAHVEVPYFEYEIEPYFDVTARAGENWFEVLAKRLANEKQVGIEDNAQLFITQQVAAPKWSAKSFVKQTREIKSEYELEKIKVTAQLCSDVLNKTLQIAKTGTTIAEVYMLPYQLKGAVIKQNFSITNRITNCVWNADYSFMPHSIPAMDSVIKAGPNIDISIFKLAGYAAECERTFFTEEPSAQEKEHFEQMMAARKVMLQMLRPGVKAAAIEEAVLNSLKADGVAERVLHRPGHGIGLNNHEEPTLSLGNETELKENMVVSVEPGIYFDGQGGYRHSDTVRITKDGYEFYTQAPTELKDLILK</sequence>
<dbReference type="CDD" id="cd01066">
    <property type="entry name" value="APP_MetAP"/>
    <property type="match status" value="1"/>
</dbReference>
<evidence type="ECO:0000313" key="4">
    <source>
        <dbReference type="Proteomes" id="UP000051166"/>
    </source>
</evidence>
<keyword evidence="4" id="KW-1185">Reference proteome</keyword>
<organism evidence="3 4">
    <name type="scientific">Liquorilactobacillus satsumensis DSM 16230 = JCM 12392</name>
    <dbReference type="NCBI Taxonomy" id="1423801"/>
    <lineage>
        <taxon>Bacteria</taxon>
        <taxon>Bacillati</taxon>
        <taxon>Bacillota</taxon>
        <taxon>Bacilli</taxon>
        <taxon>Lactobacillales</taxon>
        <taxon>Lactobacillaceae</taxon>
        <taxon>Liquorilactobacillus</taxon>
    </lineage>
</organism>
<dbReference type="RefSeq" id="WP_056961529.1">
    <property type="nucleotide sequence ID" value="NZ_AZFQ01000053.1"/>
</dbReference>
<dbReference type="EMBL" id="AZFQ01000053">
    <property type="protein sequence ID" value="KRL97174.1"/>
    <property type="molecule type" value="Genomic_DNA"/>
</dbReference>
<dbReference type="Gene3D" id="3.40.350.10">
    <property type="entry name" value="Creatinase/prolidase N-terminal domain"/>
    <property type="match status" value="1"/>
</dbReference>
<dbReference type="PANTHER" id="PTHR46112">
    <property type="entry name" value="AMINOPEPTIDASE"/>
    <property type="match status" value="1"/>
</dbReference>
<dbReference type="STRING" id="1423801.FD50_GL001728"/>
<dbReference type="PANTHER" id="PTHR46112:SF2">
    <property type="entry name" value="XAA-PRO AMINOPEPTIDASE P-RELATED"/>
    <property type="match status" value="1"/>
</dbReference>
<comment type="caution">
    <text evidence="3">The sequence shown here is derived from an EMBL/GenBank/DDBJ whole genome shotgun (WGS) entry which is preliminary data.</text>
</comment>
<dbReference type="AlphaFoldDB" id="A0A0R1UVP4"/>
<dbReference type="InterPro" id="IPR036005">
    <property type="entry name" value="Creatinase/aminopeptidase-like"/>
</dbReference>
<evidence type="ECO:0000313" key="3">
    <source>
        <dbReference type="EMBL" id="KRL97174.1"/>
    </source>
</evidence>
<name>A0A0R1UVP4_9LACO</name>
<dbReference type="InterPro" id="IPR029149">
    <property type="entry name" value="Creatin/AminoP/Spt16_N"/>
</dbReference>
<evidence type="ECO:0000259" key="2">
    <source>
        <dbReference type="Pfam" id="PF01321"/>
    </source>
</evidence>
<dbReference type="InterPro" id="IPR050659">
    <property type="entry name" value="Peptidase_M24B"/>
</dbReference>
<dbReference type="PATRIC" id="fig|1423801.4.peg.1767"/>
<gene>
    <name evidence="3" type="ORF">FD50_GL001728</name>
</gene>
<dbReference type="SUPFAM" id="SSF53092">
    <property type="entry name" value="Creatinase/prolidase N-terminal domain"/>
    <property type="match status" value="1"/>
</dbReference>
<accession>A0A0R1UVP4</accession>
<reference evidence="3 4" key="1">
    <citation type="journal article" date="2015" name="Genome Announc.">
        <title>Expanding the biotechnology potential of lactobacilli through comparative genomics of 213 strains and associated genera.</title>
        <authorList>
            <person name="Sun Z."/>
            <person name="Harris H.M."/>
            <person name="McCann A."/>
            <person name="Guo C."/>
            <person name="Argimon S."/>
            <person name="Zhang W."/>
            <person name="Yang X."/>
            <person name="Jeffery I.B."/>
            <person name="Cooney J.C."/>
            <person name="Kagawa T.F."/>
            <person name="Liu W."/>
            <person name="Song Y."/>
            <person name="Salvetti E."/>
            <person name="Wrobel A."/>
            <person name="Rasinkangas P."/>
            <person name="Parkhill J."/>
            <person name="Rea M.C."/>
            <person name="O'Sullivan O."/>
            <person name="Ritari J."/>
            <person name="Douillard F.P."/>
            <person name="Paul Ross R."/>
            <person name="Yang R."/>
            <person name="Briner A.E."/>
            <person name="Felis G.E."/>
            <person name="de Vos W.M."/>
            <person name="Barrangou R."/>
            <person name="Klaenhammer T.R."/>
            <person name="Caufield P.W."/>
            <person name="Cui Y."/>
            <person name="Zhang H."/>
            <person name="O'Toole P.W."/>
        </authorList>
    </citation>
    <scope>NUCLEOTIDE SEQUENCE [LARGE SCALE GENOMIC DNA]</scope>
    <source>
        <strain evidence="3 4">DSM 16230</strain>
    </source>
</reference>
<dbReference type="GeneID" id="98308975"/>
<dbReference type="Pfam" id="PF01321">
    <property type="entry name" value="Creatinase_N"/>
    <property type="match status" value="1"/>
</dbReference>
<dbReference type="OrthoDB" id="9806388at2"/>
<feature type="domain" description="Peptidase M24" evidence="1">
    <location>
        <begin position="147"/>
        <end position="354"/>
    </location>
</feature>
<dbReference type="Proteomes" id="UP000051166">
    <property type="component" value="Unassembled WGS sequence"/>
</dbReference>
<dbReference type="Gene3D" id="3.90.230.10">
    <property type="entry name" value="Creatinase/methionine aminopeptidase superfamily"/>
    <property type="match status" value="1"/>
</dbReference>